<gene>
    <name evidence="2" type="ORF">IMCC3135_10475</name>
</gene>
<reference evidence="2 3" key="1">
    <citation type="submission" date="2016-12" db="EMBL/GenBank/DDBJ databases">
        <authorList>
            <person name="Song W.-J."/>
            <person name="Kurnit D.M."/>
        </authorList>
    </citation>
    <scope>NUCLEOTIDE SEQUENCE [LARGE SCALE GENOMIC DNA]</scope>
    <source>
        <strain evidence="2 3">IMCC3135</strain>
    </source>
</reference>
<feature type="transmembrane region" description="Helical" evidence="1">
    <location>
        <begin position="6"/>
        <end position="26"/>
    </location>
</feature>
<dbReference type="PANTHER" id="PTHR36434:SF1">
    <property type="entry name" value="MEMBRANE PROTEASE YUGP-RELATED"/>
    <property type="match status" value="1"/>
</dbReference>
<feature type="transmembrane region" description="Helical" evidence="1">
    <location>
        <begin position="208"/>
        <end position="226"/>
    </location>
</feature>
<dbReference type="PANTHER" id="PTHR36434">
    <property type="entry name" value="MEMBRANE PROTEASE YUGP-RELATED"/>
    <property type="match status" value="1"/>
</dbReference>
<evidence type="ECO:0000313" key="3">
    <source>
        <dbReference type="Proteomes" id="UP000250079"/>
    </source>
</evidence>
<protein>
    <recommendedName>
        <fullName evidence="4">Neutral zinc metallopeptidase</fullName>
    </recommendedName>
</protein>
<name>A0A2Z2NLZ1_9GAMM</name>
<evidence type="ECO:0008006" key="4">
    <source>
        <dbReference type="Google" id="ProtNLM"/>
    </source>
</evidence>
<sequence length="239" mass="25925">MGFDMNYLLMVMLPGMVLSGLASMMVKRTFAKYEKVGTQANMTGAEAAKLMLERQGVTDCKIEAVSGRLSDHYDPRDKTLRLSEPVYNARSISAIGVACHEAGHALQHAQGYRWLQMRSKLVPVTNISSKMSMPVIMVGGLLMGLVPVFGMPVLLFGCALFAAAVVFSVVTLPVEWDASARAKKAMVDAGIVTQQEAGGASNVLNAAFLTYLAAAIASIMTLLYYLHRTGVLRMLMNRR</sequence>
<evidence type="ECO:0000256" key="1">
    <source>
        <dbReference type="SAM" id="Phobius"/>
    </source>
</evidence>
<organism evidence="2 3">
    <name type="scientific">Granulosicoccus antarcticus IMCC3135</name>
    <dbReference type="NCBI Taxonomy" id="1192854"/>
    <lineage>
        <taxon>Bacteria</taxon>
        <taxon>Pseudomonadati</taxon>
        <taxon>Pseudomonadota</taxon>
        <taxon>Gammaproteobacteria</taxon>
        <taxon>Chromatiales</taxon>
        <taxon>Granulosicoccaceae</taxon>
        <taxon>Granulosicoccus</taxon>
    </lineage>
</organism>
<dbReference type="KEGG" id="gai:IMCC3135_10475"/>
<keyword evidence="3" id="KW-1185">Reference proteome</keyword>
<accession>A0A2Z2NLZ1</accession>
<feature type="transmembrane region" description="Helical" evidence="1">
    <location>
        <begin position="135"/>
        <end position="167"/>
    </location>
</feature>
<keyword evidence="1" id="KW-1133">Transmembrane helix</keyword>
<dbReference type="InterPro" id="IPR007395">
    <property type="entry name" value="Zn_peptidase_2"/>
</dbReference>
<dbReference type="Proteomes" id="UP000250079">
    <property type="component" value="Chromosome"/>
</dbReference>
<keyword evidence="1" id="KW-0472">Membrane</keyword>
<dbReference type="Pfam" id="PF04298">
    <property type="entry name" value="Zn_peptidase_2"/>
    <property type="match status" value="1"/>
</dbReference>
<dbReference type="EMBL" id="CP018632">
    <property type="protein sequence ID" value="ASJ72189.1"/>
    <property type="molecule type" value="Genomic_DNA"/>
</dbReference>
<dbReference type="AlphaFoldDB" id="A0A2Z2NLZ1"/>
<keyword evidence="1" id="KW-0812">Transmembrane</keyword>
<evidence type="ECO:0000313" key="2">
    <source>
        <dbReference type="EMBL" id="ASJ72189.1"/>
    </source>
</evidence>
<proteinExistence type="predicted"/>
<dbReference type="OrthoDB" id="9805386at2"/>